<dbReference type="PANTHER" id="PTHR30319">
    <property type="entry name" value="PHENYLACETIC ACID REGULATOR-RELATED TRANSCRIPTIONAL REPRESSOR"/>
    <property type="match status" value="1"/>
</dbReference>
<name>A0A1F6DJ16_9BACT</name>
<feature type="domain" description="Transcriptional repressor PaaX-like central Cas2-like" evidence="2">
    <location>
        <begin position="106"/>
        <end position="176"/>
    </location>
</feature>
<sequence length="190" mass="22462">MGILEAEARRERRKGYIQDAILATVALAGICAWIMVAPNTLQLLRFVKSVRRFNYQAKTAIGRLAQKGLIRFTVRGNVKCVEITGKGRQVFALEKEKAALRKRSKKRWDKRYRMIIFDIPERRRIVRDQLRRIMRECGFLRVQDSVWVSPYDCEELIILIKADLHIGKDVLYTIVEKIENDKWIKKYFYL</sequence>
<dbReference type="InterPro" id="IPR048846">
    <property type="entry name" value="PaaX-like_central"/>
</dbReference>
<keyword evidence="1" id="KW-1133">Transmembrane helix</keyword>
<keyword evidence="1" id="KW-0812">Transmembrane</keyword>
<dbReference type="EMBL" id="MFLD01000002">
    <property type="protein sequence ID" value="OGG61012.1"/>
    <property type="molecule type" value="Genomic_DNA"/>
</dbReference>
<dbReference type="Pfam" id="PF20803">
    <property type="entry name" value="PaaX_M"/>
    <property type="match status" value="1"/>
</dbReference>
<evidence type="ECO:0000313" key="3">
    <source>
        <dbReference type="EMBL" id="OGG61012.1"/>
    </source>
</evidence>
<protein>
    <recommendedName>
        <fullName evidence="2">Transcriptional repressor PaaX-like central Cas2-like domain-containing protein</fullName>
    </recommendedName>
</protein>
<comment type="caution">
    <text evidence="3">The sequence shown here is derived from an EMBL/GenBank/DDBJ whole genome shotgun (WGS) entry which is preliminary data.</text>
</comment>
<gene>
    <name evidence="3" type="ORF">A3C86_04670</name>
</gene>
<dbReference type="SUPFAM" id="SSF143430">
    <property type="entry name" value="TTP0101/SSO1404-like"/>
    <property type="match status" value="1"/>
</dbReference>
<dbReference type="PANTHER" id="PTHR30319:SF1">
    <property type="entry name" value="TRANSCRIPTIONAL REPRESSOR PAAX"/>
    <property type="match status" value="1"/>
</dbReference>
<accession>A0A1F6DJ16</accession>
<evidence type="ECO:0000313" key="4">
    <source>
        <dbReference type="Proteomes" id="UP000178042"/>
    </source>
</evidence>
<evidence type="ECO:0000259" key="2">
    <source>
        <dbReference type="Pfam" id="PF20803"/>
    </source>
</evidence>
<evidence type="ECO:0000256" key="1">
    <source>
        <dbReference type="SAM" id="Phobius"/>
    </source>
</evidence>
<feature type="transmembrane region" description="Helical" evidence="1">
    <location>
        <begin position="20"/>
        <end position="41"/>
    </location>
</feature>
<organism evidence="3 4">
    <name type="scientific">Candidatus Kaiserbacteria bacterium RIFCSPHIGHO2_02_FULL_49_16</name>
    <dbReference type="NCBI Taxonomy" id="1798490"/>
    <lineage>
        <taxon>Bacteria</taxon>
        <taxon>Candidatus Kaiseribacteriota</taxon>
    </lineage>
</organism>
<dbReference type="Gene3D" id="3.30.70.2650">
    <property type="match status" value="1"/>
</dbReference>
<keyword evidence="1" id="KW-0472">Membrane</keyword>
<dbReference type="Proteomes" id="UP000178042">
    <property type="component" value="Unassembled WGS sequence"/>
</dbReference>
<proteinExistence type="predicted"/>
<reference evidence="3 4" key="1">
    <citation type="journal article" date="2016" name="Nat. Commun.">
        <title>Thousands of microbial genomes shed light on interconnected biogeochemical processes in an aquifer system.</title>
        <authorList>
            <person name="Anantharaman K."/>
            <person name="Brown C.T."/>
            <person name="Hug L.A."/>
            <person name="Sharon I."/>
            <person name="Castelle C.J."/>
            <person name="Probst A.J."/>
            <person name="Thomas B.C."/>
            <person name="Singh A."/>
            <person name="Wilkins M.J."/>
            <person name="Karaoz U."/>
            <person name="Brodie E.L."/>
            <person name="Williams K.H."/>
            <person name="Hubbard S.S."/>
            <person name="Banfield J.F."/>
        </authorList>
    </citation>
    <scope>NUCLEOTIDE SEQUENCE [LARGE SCALE GENOMIC DNA]</scope>
</reference>
<dbReference type="GO" id="GO:0006351">
    <property type="term" value="P:DNA-templated transcription"/>
    <property type="evidence" value="ECO:0007669"/>
    <property type="project" value="TreeGrafter"/>
</dbReference>
<dbReference type="AlphaFoldDB" id="A0A1F6DJ16"/>